<dbReference type="PROSITE" id="PS50115">
    <property type="entry name" value="ARFGAP"/>
    <property type="match status" value="1"/>
</dbReference>
<dbReference type="PANTHER" id="PTHR46021">
    <property type="entry name" value="ARF-GAP WITH DUAL PH DOMAIN-CONTAINING PROTEIN 1-LIKE PROTEIN"/>
    <property type="match status" value="1"/>
</dbReference>
<feature type="domain" description="PH" evidence="10">
    <location>
        <begin position="456"/>
        <end position="560"/>
    </location>
</feature>
<dbReference type="InterPro" id="IPR037851">
    <property type="entry name" value="PH2_ADAP"/>
</dbReference>
<dbReference type="GO" id="GO:0005547">
    <property type="term" value="F:phosphatidylinositol-3,4,5-trisphosphate binding"/>
    <property type="evidence" value="ECO:0007669"/>
    <property type="project" value="TreeGrafter"/>
</dbReference>
<dbReference type="InterPro" id="IPR038508">
    <property type="entry name" value="ArfGAP_dom_sf"/>
</dbReference>
<sequence length="578" mass="66484">MMLITASISPEPDRRGPCPASEAADSAQRPPAPGPRERMRRQERARVCFLGLRCREAEPRLRHVGLIRRCSSVGDQPPLVYRRRDAPGEARIDPLKSWRRFWICGSGLETEAARTAVRTEHQHPASSQVMDLVGAEVLLDLMLNSLLSSTRSNKCFSFTVLCTPGHLLKLLEVFAKGQGSLIPAKSCERPADGHWDLFFSKPDWVSLSLGVFVCQGCSLIHRSIFSLSEIKSVFQDSFEDHEIQFISSMGNEAAKAKYEQSVPPFYFRPSHSDCRILREQWIRAKYERQEFIHSERQEPYSTGYREGFLWKRGRDNGQFLSRRFILSEREGALKYYNKMDAREPKATMRIETLNATFQPAKIGNPCGMQITYLRDNSTRNIFEMTDWFMAIRAARFHYQKVAFPGANDEDRKGVKDETLVMNCSLFFLWLGWSHSSRRNSSVRVNVFQLVPRLTRSFTKEGFMQKTGPRHTEGFKKRWFTMDDRRLMYFKDPLDAFALGEVFIGSKENSYSVSAGLPSSVAGLHWSFGITIQTPDRKFLLACESEAEQKDWIQALQRVINRPMMPQEYAVEAHFKHKP</sequence>
<keyword evidence="7" id="KW-0862">Zinc</keyword>
<dbReference type="GO" id="GO:0005737">
    <property type="term" value="C:cytoplasm"/>
    <property type="evidence" value="ECO:0007669"/>
    <property type="project" value="UniProtKB-SubCell"/>
</dbReference>
<evidence type="ECO:0000256" key="9">
    <source>
        <dbReference type="SAM" id="MobiDB-lite"/>
    </source>
</evidence>
<dbReference type="PANTHER" id="PTHR46021:SF5">
    <property type="entry name" value="ARF-GAP WITH DUAL PH DOMAIN-CONTAINING PROTEIN 1"/>
    <property type="match status" value="1"/>
</dbReference>
<dbReference type="Gene3D" id="2.30.29.30">
    <property type="entry name" value="Pleckstrin-homology domain (PH domain)/Phosphotyrosine-binding domain (PTB)"/>
    <property type="match status" value="2"/>
</dbReference>
<gene>
    <name evidence="12" type="ORF">DNTS_025255</name>
</gene>
<proteinExistence type="predicted"/>
<dbReference type="PROSITE" id="PS50003">
    <property type="entry name" value="PH_DOMAIN"/>
    <property type="match status" value="1"/>
</dbReference>
<dbReference type="InterPro" id="IPR001164">
    <property type="entry name" value="ArfGAP_dom"/>
</dbReference>
<feature type="region of interest" description="Disordered" evidence="9">
    <location>
        <begin position="1"/>
        <end position="40"/>
    </location>
</feature>
<keyword evidence="6 8" id="KW-0863">Zinc-finger</keyword>
<evidence type="ECO:0000256" key="7">
    <source>
        <dbReference type="ARBA" id="ARBA00022833"/>
    </source>
</evidence>
<organism evidence="12 13">
    <name type="scientific">Danionella cerebrum</name>
    <dbReference type="NCBI Taxonomy" id="2873325"/>
    <lineage>
        <taxon>Eukaryota</taxon>
        <taxon>Metazoa</taxon>
        <taxon>Chordata</taxon>
        <taxon>Craniata</taxon>
        <taxon>Vertebrata</taxon>
        <taxon>Euteleostomi</taxon>
        <taxon>Actinopterygii</taxon>
        <taxon>Neopterygii</taxon>
        <taxon>Teleostei</taxon>
        <taxon>Ostariophysi</taxon>
        <taxon>Cypriniformes</taxon>
        <taxon>Danionidae</taxon>
        <taxon>Danioninae</taxon>
        <taxon>Danionella</taxon>
    </lineage>
</organism>
<keyword evidence="2" id="KW-0343">GTPase activation</keyword>
<dbReference type="SUPFAM" id="SSF57863">
    <property type="entry name" value="ArfGap/RecO-like zinc finger"/>
    <property type="match status" value="1"/>
</dbReference>
<evidence type="ECO:0000256" key="1">
    <source>
        <dbReference type="ARBA" id="ARBA00004496"/>
    </source>
</evidence>
<evidence type="ECO:0000256" key="2">
    <source>
        <dbReference type="ARBA" id="ARBA00022468"/>
    </source>
</evidence>
<dbReference type="Gene3D" id="1.10.220.150">
    <property type="entry name" value="Arf GTPase activating protein"/>
    <property type="match status" value="1"/>
</dbReference>
<dbReference type="InterPro" id="IPR011993">
    <property type="entry name" value="PH-like_dom_sf"/>
</dbReference>
<dbReference type="GO" id="GO:0005096">
    <property type="term" value="F:GTPase activator activity"/>
    <property type="evidence" value="ECO:0007669"/>
    <property type="project" value="UniProtKB-KW"/>
</dbReference>
<dbReference type="SMART" id="SM00105">
    <property type="entry name" value="ArfGap"/>
    <property type="match status" value="1"/>
</dbReference>
<keyword evidence="4" id="KW-0479">Metal-binding</keyword>
<evidence type="ECO:0000256" key="4">
    <source>
        <dbReference type="ARBA" id="ARBA00022723"/>
    </source>
</evidence>
<dbReference type="InterPro" id="IPR037849">
    <property type="entry name" value="PH1_ADAP"/>
</dbReference>
<dbReference type="GO" id="GO:1902936">
    <property type="term" value="F:phosphatidylinositol bisphosphate binding"/>
    <property type="evidence" value="ECO:0007669"/>
    <property type="project" value="InterPro"/>
</dbReference>
<reference evidence="12 13" key="1">
    <citation type="journal article" date="2019" name="Sci. Data">
        <title>Hybrid genome assembly and annotation of Danionella translucida.</title>
        <authorList>
            <person name="Kadobianskyi M."/>
            <person name="Schulze L."/>
            <person name="Schuelke M."/>
            <person name="Judkewitz B."/>
        </authorList>
    </citation>
    <scope>NUCLEOTIDE SEQUENCE [LARGE SCALE GENOMIC DNA]</scope>
    <source>
        <strain evidence="12 13">Bolton</strain>
    </source>
</reference>
<comment type="subcellular location">
    <subcellularLocation>
        <location evidence="1">Cytoplasm</location>
    </subcellularLocation>
</comment>
<keyword evidence="13" id="KW-1185">Reference proteome</keyword>
<dbReference type="GO" id="GO:0005886">
    <property type="term" value="C:plasma membrane"/>
    <property type="evidence" value="ECO:0007669"/>
    <property type="project" value="TreeGrafter"/>
</dbReference>
<evidence type="ECO:0000256" key="3">
    <source>
        <dbReference type="ARBA" id="ARBA00022490"/>
    </source>
</evidence>
<feature type="domain" description="Arf-GAP" evidence="11">
    <location>
        <begin position="165"/>
        <end position="299"/>
    </location>
</feature>
<dbReference type="InterPro" id="IPR052589">
    <property type="entry name" value="Arf-GAP_dual-PH_domain"/>
</dbReference>
<evidence type="ECO:0000256" key="5">
    <source>
        <dbReference type="ARBA" id="ARBA00022737"/>
    </source>
</evidence>
<dbReference type="InterPro" id="IPR001849">
    <property type="entry name" value="PH_domain"/>
</dbReference>
<evidence type="ECO:0000259" key="11">
    <source>
        <dbReference type="PROSITE" id="PS50115"/>
    </source>
</evidence>
<evidence type="ECO:0000313" key="12">
    <source>
        <dbReference type="EMBL" id="TRY83757.1"/>
    </source>
</evidence>
<evidence type="ECO:0000256" key="8">
    <source>
        <dbReference type="PROSITE-ProRule" id="PRU00288"/>
    </source>
</evidence>
<keyword evidence="5" id="KW-0677">Repeat</keyword>
<dbReference type="InterPro" id="IPR037278">
    <property type="entry name" value="ARFGAP/RecO"/>
</dbReference>
<evidence type="ECO:0000313" key="13">
    <source>
        <dbReference type="Proteomes" id="UP000316079"/>
    </source>
</evidence>
<dbReference type="Pfam" id="PF00169">
    <property type="entry name" value="PH"/>
    <property type="match status" value="1"/>
</dbReference>
<dbReference type="CDD" id="cd01251">
    <property type="entry name" value="PH2_ADAP"/>
    <property type="match status" value="1"/>
</dbReference>
<dbReference type="FunFam" id="2.30.29.30:FF:000099">
    <property type="entry name" value="Arf-GAP with dual PH domain-containing protein 1"/>
    <property type="match status" value="1"/>
</dbReference>
<dbReference type="SMART" id="SM00233">
    <property type="entry name" value="PH"/>
    <property type="match status" value="2"/>
</dbReference>
<dbReference type="GO" id="GO:0008270">
    <property type="term" value="F:zinc ion binding"/>
    <property type="evidence" value="ECO:0007669"/>
    <property type="project" value="UniProtKB-KW"/>
</dbReference>
<name>A0A553Q1I9_9TELE</name>
<dbReference type="EMBL" id="SRMA01026455">
    <property type="protein sequence ID" value="TRY83757.1"/>
    <property type="molecule type" value="Genomic_DNA"/>
</dbReference>
<dbReference type="FunFam" id="2.30.29.30:FF:000080">
    <property type="entry name" value="Arf-GAP with dual PH domain-containing protein 1"/>
    <property type="match status" value="1"/>
</dbReference>
<dbReference type="CDD" id="cd13252">
    <property type="entry name" value="PH1_ADAP"/>
    <property type="match status" value="1"/>
</dbReference>
<evidence type="ECO:0000259" key="10">
    <source>
        <dbReference type="PROSITE" id="PS50003"/>
    </source>
</evidence>
<accession>A0A553Q1I9</accession>
<dbReference type="PRINTS" id="PR00405">
    <property type="entry name" value="REVINTRACTNG"/>
</dbReference>
<dbReference type="Proteomes" id="UP000316079">
    <property type="component" value="Unassembled WGS sequence"/>
</dbReference>
<evidence type="ECO:0008006" key="14">
    <source>
        <dbReference type="Google" id="ProtNLM"/>
    </source>
</evidence>
<evidence type="ECO:0000256" key="6">
    <source>
        <dbReference type="ARBA" id="ARBA00022771"/>
    </source>
</evidence>
<dbReference type="STRING" id="623744.A0A553Q1I9"/>
<dbReference type="Pfam" id="PF01412">
    <property type="entry name" value="ArfGap"/>
    <property type="match status" value="1"/>
</dbReference>
<comment type="caution">
    <text evidence="12">The sequence shown here is derived from an EMBL/GenBank/DDBJ whole genome shotgun (WGS) entry which is preliminary data.</text>
</comment>
<dbReference type="OrthoDB" id="10059415at2759"/>
<keyword evidence="3" id="KW-0963">Cytoplasm</keyword>
<dbReference type="AlphaFoldDB" id="A0A553Q1I9"/>
<protein>
    <recommendedName>
        <fullName evidence="14">Arf-GAP domain-containing protein</fullName>
    </recommendedName>
</protein>
<dbReference type="SUPFAM" id="SSF50729">
    <property type="entry name" value="PH domain-like"/>
    <property type="match status" value="2"/>
</dbReference>